<name>A0ABY7Z3S9_9PSED</name>
<gene>
    <name evidence="1" type="ORF">NN484_17195</name>
</gene>
<evidence type="ECO:0000313" key="1">
    <source>
        <dbReference type="EMBL" id="WDR34249.1"/>
    </source>
</evidence>
<accession>A0ABY7Z3S9</accession>
<protein>
    <submittedName>
        <fullName evidence="1">Uncharacterized protein</fullName>
    </submittedName>
</protein>
<sequence>LEWVDGEAMDYLQKLSFLGATGIDVAFAYVRGYAIVKGIFDALTEGGRGGLIAYSIVTDKKQKEMQEWVCNLPPQALGPLLLTLSSSPEPFSIEEDQDNKSVKEDEAYQLQQRAIERCLGWISSNPNAALQFEEAVIRMNRDGLRPPQAGLTYCKNKFKLDSFMAERVKALDKASNDTRAIYREHVARLGARLNGHCEYNTIYKGPAFALIQDIKASYKGPNID</sequence>
<proteinExistence type="predicted"/>
<reference evidence="1 2" key="1">
    <citation type="submission" date="2022-07" db="EMBL/GenBank/DDBJ databases">
        <authorList>
            <person name="Abrouk D."/>
            <person name="Moenne-Loccoz Y."/>
            <person name="Todorovic I."/>
            <person name="Raicevic V."/>
            <person name="Jovicic-Petrovic J."/>
        </authorList>
    </citation>
    <scope>NUCLEOTIDE SEQUENCE [LARGE SCALE GENOMIC DNA]</scope>
    <source>
        <strain evidence="2">IT-P374</strain>
    </source>
</reference>
<organism evidence="1 2">
    <name type="scientific">Pseudomonas serboccidentalis</name>
    <dbReference type="NCBI Taxonomy" id="2964670"/>
    <lineage>
        <taxon>Bacteria</taxon>
        <taxon>Pseudomonadati</taxon>
        <taxon>Pseudomonadota</taxon>
        <taxon>Gammaproteobacteria</taxon>
        <taxon>Pseudomonadales</taxon>
        <taxon>Pseudomonadaceae</taxon>
        <taxon>Pseudomonas</taxon>
    </lineage>
</organism>
<evidence type="ECO:0000313" key="2">
    <source>
        <dbReference type="Proteomes" id="UP001222282"/>
    </source>
</evidence>
<feature type="non-terminal residue" evidence="1">
    <location>
        <position position="1"/>
    </location>
</feature>
<keyword evidence="2" id="KW-1185">Reference proteome</keyword>
<dbReference type="Proteomes" id="UP001222282">
    <property type="component" value="Chromosome"/>
</dbReference>
<dbReference type="EMBL" id="CP101655">
    <property type="protein sequence ID" value="WDR34249.1"/>
    <property type="molecule type" value="Genomic_DNA"/>
</dbReference>